<keyword evidence="4" id="KW-1185">Reference proteome</keyword>
<organism evidence="1 4">
    <name type="scientific">Trichinella pseudospiralis</name>
    <name type="common">Parasitic roundworm</name>
    <dbReference type="NCBI Taxonomy" id="6337"/>
    <lineage>
        <taxon>Eukaryota</taxon>
        <taxon>Metazoa</taxon>
        <taxon>Ecdysozoa</taxon>
        <taxon>Nematoda</taxon>
        <taxon>Enoplea</taxon>
        <taxon>Dorylaimia</taxon>
        <taxon>Trichinellida</taxon>
        <taxon>Trichinellidae</taxon>
        <taxon>Trichinella</taxon>
    </lineage>
</organism>
<accession>A0A0V1FCQ1</accession>
<dbReference type="AlphaFoldDB" id="A0A0V1FCQ1"/>
<evidence type="ECO:0000313" key="3">
    <source>
        <dbReference type="Proteomes" id="UP000054826"/>
    </source>
</evidence>
<dbReference type="Proteomes" id="UP000054995">
    <property type="component" value="Unassembled WGS sequence"/>
</dbReference>
<dbReference type="Proteomes" id="UP000054826">
    <property type="component" value="Unassembled WGS sequence"/>
</dbReference>
<proteinExistence type="predicted"/>
<gene>
    <name evidence="2" type="ORF">T4C_13001</name>
    <name evidence="1" type="ORF">T4D_5203</name>
</gene>
<evidence type="ECO:0000313" key="4">
    <source>
        <dbReference type="Proteomes" id="UP000054995"/>
    </source>
</evidence>
<sequence>MTLITIQHNAPLAFHRKIANELLIHLSIFITQHPWRTLQRSRLEHFIQIFVNLLQTGIFLRFNLCMHIFVYSSSSLQLIVREFPCNTSILFNNSPLPSITSQNV</sequence>
<evidence type="ECO:0000313" key="2">
    <source>
        <dbReference type="EMBL" id="KRZ31375.1"/>
    </source>
</evidence>
<dbReference type="EMBL" id="JYDV01000120">
    <property type="protein sequence ID" value="KRZ31375.1"/>
    <property type="molecule type" value="Genomic_DNA"/>
</dbReference>
<protein>
    <submittedName>
        <fullName evidence="1">Uncharacterized protein</fullName>
    </submittedName>
</protein>
<evidence type="ECO:0000313" key="1">
    <source>
        <dbReference type="EMBL" id="KRY83872.1"/>
    </source>
</evidence>
<name>A0A0V1FCQ1_TRIPS</name>
<comment type="caution">
    <text evidence="1">The sequence shown here is derived from an EMBL/GenBank/DDBJ whole genome shotgun (WGS) entry which is preliminary data.</text>
</comment>
<reference evidence="3 4" key="1">
    <citation type="submission" date="2015-01" db="EMBL/GenBank/DDBJ databases">
        <title>Evolution of Trichinella species and genotypes.</title>
        <authorList>
            <person name="Korhonen P.K."/>
            <person name="Edoardo P."/>
            <person name="Giuseppe L.R."/>
            <person name="Gasser R.B."/>
        </authorList>
    </citation>
    <scope>NUCLEOTIDE SEQUENCE [LARGE SCALE GENOMIC DNA]</scope>
    <source>
        <strain evidence="2">ISS176</strain>
        <strain evidence="1">ISS470</strain>
    </source>
</reference>
<dbReference type="EMBL" id="JYDT01000128">
    <property type="protein sequence ID" value="KRY83872.1"/>
    <property type="molecule type" value="Genomic_DNA"/>
</dbReference>